<sequence>MDLDRDGGGEEEREVRLVTEVFQWLSNRKIEEESVVAGDEVEMTKKRNVTGRGVSGGLFRRMRWCLVELMAEGRE</sequence>
<dbReference type="EMBL" id="JACEIK010000441">
    <property type="protein sequence ID" value="MCD7457109.1"/>
    <property type="molecule type" value="Genomic_DNA"/>
</dbReference>
<keyword evidence="2" id="KW-1185">Reference proteome</keyword>
<accession>A0ABS8SE24</accession>
<proteinExistence type="predicted"/>
<evidence type="ECO:0000313" key="2">
    <source>
        <dbReference type="Proteomes" id="UP000823775"/>
    </source>
</evidence>
<protein>
    <submittedName>
        <fullName evidence="1">Uncharacterized protein</fullName>
    </submittedName>
</protein>
<gene>
    <name evidence="1" type="ORF">HAX54_034242</name>
</gene>
<evidence type="ECO:0000313" key="1">
    <source>
        <dbReference type="EMBL" id="MCD7457109.1"/>
    </source>
</evidence>
<reference evidence="1 2" key="1">
    <citation type="journal article" date="2021" name="BMC Genomics">
        <title>Datura genome reveals duplications of psychoactive alkaloid biosynthetic genes and high mutation rate following tissue culture.</title>
        <authorList>
            <person name="Rajewski A."/>
            <person name="Carter-House D."/>
            <person name="Stajich J."/>
            <person name="Litt A."/>
        </authorList>
    </citation>
    <scope>NUCLEOTIDE SEQUENCE [LARGE SCALE GENOMIC DNA]</scope>
    <source>
        <strain evidence="1">AR-01</strain>
    </source>
</reference>
<organism evidence="1 2">
    <name type="scientific">Datura stramonium</name>
    <name type="common">Jimsonweed</name>
    <name type="synonym">Common thornapple</name>
    <dbReference type="NCBI Taxonomy" id="4076"/>
    <lineage>
        <taxon>Eukaryota</taxon>
        <taxon>Viridiplantae</taxon>
        <taxon>Streptophyta</taxon>
        <taxon>Embryophyta</taxon>
        <taxon>Tracheophyta</taxon>
        <taxon>Spermatophyta</taxon>
        <taxon>Magnoliopsida</taxon>
        <taxon>eudicotyledons</taxon>
        <taxon>Gunneridae</taxon>
        <taxon>Pentapetalae</taxon>
        <taxon>asterids</taxon>
        <taxon>lamiids</taxon>
        <taxon>Solanales</taxon>
        <taxon>Solanaceae</taxon>
        <taxon>Solanoideae</taxon>
        <taxon>Datureae</taxon>
        <taxon>Datura</taxon>
    </lineage>
</organism>
<dbReference type="Proteomes" id="UP000823775">
    <property type="component" value="Unassembled WGS sequence"/>
</dbReference>
<comment type="caution">
    <text evidence="1">The sequence shown here is derived from an EMBL/GenBank/DDBJ whole genome shotgun (WGS) entry which is preliminary data.</text>
</comment>
<name>A0ABS8SE24_DATST</name>